<dbReference type="Proteomes" id="UP001059596">
    <property type="component" value="Unassembled WGS sequence"/>
</dbReference>
<proteinExistence type="predicted"/>
<sequence length="70" mass="7757">CHVLSQREVFFDPRNVGGHSCVDPGKIGTSTLVAKGNQANGRYSPANHLGDRAQDWAKTGWMTHRPQKRL</sequence>
<dbReference type="EMBL" id="JAMKOV010000006">
    <property type="protein sequence ID" value="KAI8039332.1"/>
    <property type="molecule type" value="Genomic_DNA"/>
</dbReference>
<gene>
    <name evidence="1" type="ORF">M5D96_008055</name>
</gene>
<protein>
    <submittedName>
        <fullName evidence="1">Uncharacterized protein</fullName>
    </submittedName>
</protein>
<feature type="non-terminal residue" evidence="1">
    <location>
        <position position="1"/>
    </location>
</feature>
<reference evidence="1" key="1">
    <citation type="journal article" date="2023" name="Genome Biol. Evol.">
        <title>Long-read-based Genome Assembly of Drosophila gunungcola Reveals Fewer Chemosensory Genes in Flower-breeding Species.</title>
        <authorList>
            <person name="Negi A."/>
            <person name="Liao B.Y."/>
            <person name="Yeh S.D."/>
        </authorList>
    </citation>
    <scope>NUCLEOTIDE SEQUENCE</scope>
    <source>
        <strain evidence="1">Sukarami</strain>
    </source>
</reference>
<accession>A0A9Q0BNV4</accession>
<evidence type="ECO:0000313" key="1">
    <source>
        <dbReference type="EMBL" id="KAI8039332.1"/>
    </source>
</evidence>
<name>A0A9Q0BNV4_9MUSC</name>
<organism evidence="1 2">
    <name type="scientific">Drosophila gunungcola</name>
    <name type="common">fruit fly</name>
    <dbReference type="NCBI Taxonomy" id="103775"/>
    <lineage>
        <taxon>Eukaryota</taxon>
        <taxon>Metazoa</taxon>
        <taxon>Ecdysozoa</taxon>
        <taxon>Arthropoda</taxon>
        <taxon>Hexapoda</taxon>
        <taxon>Insecta</taxon>
        <taxon>Pterygota</taxon>
        <taxon>Neoptera</taxon>
        <taxon>Endopterygota</taxon>
        <taxon>Diptera</taxon>
        <taxon>Brachycera</taxon>
        <taxon>Muscomorpha</taxon>
        <taxon>Ephydroidea</taxon>
        <taxon>Drosophilidae</taxon>
        <taxon>Drosophila</taxon>
        <taxon>Sophophora</taxon>
    </lineage>
</organism>
<comment type="caution">
    <text evidence="1">The sequence shown here is derived from an EMBL/GenBank/DDBJ whole genome shotgun (WGS) entry which is preliminary data.</text>
</comment>
<keyword evidence="2" id="KW-1185">Reference proteome</keyword>
<dbReference type="AlphaFoldDB" id="A0A9Q0BNV4"/>
<evidence type="ECO:0000313" key="2">
    <source>
        <dbReference type="Proteomes" id="UP001059596"/>
    </source>
</evidence>